<gene>
    <name evidence="8" type="ORF">FC27_GL002222</name>
</gene>
<reference evidence="8 9" key="1">
    <citation type="journal article" date="2015" name="Genome Announc.">
        <title>Expanding the biotechnology potential of lactobacilli through comparative genomics of 213 strains and associated genera.</title>
        <authorList>
            <person name="Sun Z."/>
            <person name="Harris H.M."/>
            <person name="McCann A."/>
            <person name="Guo C."/>
            <person name="Argimon S."/>
            <person name="Zhang W."/>
            <person name="Yang X."/>
            <person name="Jeffery I.B."/>
            <person name="Cooney J.C."/>
            <person name="Kagawa T.F."/>
            <person name="Liu W."/>
            <person name="Song Y."/>
            <person name="Salvetti E."/>
            <person name="Wrobel A."/>
            <person name="Rasinkangas P."/>
            <person name="Parkhill J."/>
            <person name="Rea M.C."/>
            <person name="O'Sullivan O."/>
            <person name="Ritari J."/>
            <person name="Douillard F.P."/>
            <person name="Paul Ross R."/>
            <person name="Yang R."/>
            <person name="Briner A.E."/>
            <person name="Felis G.E."/>
            <person name="de Vos W.M."/>
            <person name="Barrangou R."/>
            <person name="Klaenhammer T.R."/>
            <person name="Caufield P.W."/>
            <person name="Cui Y."/>
            <person name="Zhang H."/>
            <person name="O'Toole P.W."/>
        </authorList>
    </citation>
    <scope>NUCLEOTIDE SEQUENCE [LARGE SCALE GENOMIC DNA]</scope>
    <source>
        <strain evidence="8 9">DSM 14857</strain>
    </source>
</reference>
<proteinExistence type="predicted"/>
<dbReference type="InterPro" id="IPR047057">
    <property type="entry name" value="MerR_fam"/>
</dbReference>
<feature type="region of interest" description="Disordered" evidence="5">
    <location>
        <begin position="122"/>
        <end position="147"/>
    </location>
</feature>
<dbReference type="Pfam" id="PF13411">
    <property type="entry name" value="MerR_1"/>
    <property type="match status" value="1"/>
</dbReference>
<evidence type="ECO:0000256" key="2">
    <source>
        <dbReference type="ARBA" id="ARBA00023015"/>
    </source>
</evidence>
<evidence type="ECO:0000259" key="6">
    <source>
        <dbReference type="PROSITE" id="PS50937"/>
    </source>
</evidence>
<name>A0A0R1SCS9_9LACO</name>
<dbReference type="GO" id="GO:0003677">
    <property type="term" value="F:DNA binding"/>
    <property type="evidence" value="ECO:0007669"/>
    <property type="project" value="UniProtKB-KW"/>
</dbReference>
<protein>
    <submittedName>
        <fullName evidence="8">Transcriptional regulator</fullName>
    </submittedName>
</protein>
<dbReference type="InterPro" id="IPR009061">
    <property type="entry name" value="DNA-bd_dom_put_sf"/>
</dbReference>
<dbReference type="eggNOG" id="COG0789">
    <property type="taxonomic scope" value="Bacteria"/>
</dbReference>
<evidence type="ECO:0000313" key="9">
    <source>
        <dbReference type="Proteomes" id="UP000051647"/>
    </source>
</evidence>
<dbReference type="InterPro" id="IPR000551">
    <property type="entry name" value="MerR-type_HTH_dom"/>
</dbReference>
<feature type="domain" description="HTH merR-type" evidence="6">
    <location>
        <begin position="3"/>
        <end position="72"/>
    </location>
</feature>
<dbReference type="PATRIC" id="fig|1423815.3.peg.2280"/>
<keyword evidence="4" id="KW-0804">Transcription</keyword>
<dbReference type="PANTHER" id="PTHR30204:SF69">
    <property type="entry name" value="MERR-FAMILY TRANSCRIPTIONAL REGULATOR"/>
    <property type="match status" value="1"/>
</dbReference>
<keyword evidence="2" id="KW-0805">Transcription regulation</keyword>
<organism evidence="8 9">
    <name type="scientific">Companilactobacillus versmoldensis DSM 14857 = KCTC 3814</name>
    <dbReference type="NCBI Taxonomy" id="1423815"/>
    <lineage>
        <taxon>Bacteria</taxon>
        <taxon>Bacillati</taxon>
        <taxon>Bacillota</taxon>
        <taxon>Bacilli</taxon>
        <taxon>Lactobacillales</taxon>
        <taxon>Lactobacillaceae</taxon>
        <taxon>Companilactobacillus</taxon>
    </lineage>
</organism>
<evidence type="ECO:0000256" key="3">
    <source>
        <dbReference type="ARBA" id="ARBA00023125"/>
    </source>
</evidence>
<comment type="caution">
    <text evidence="8">The sequence shown here is derived from an EMBL/GenBank/DDBJ whole genome shotgun (WGS) entry which is preliminary data.</text>
</comment>
<dbReference type="STRING" id="1423815.FC27_GL002222"/>
<accession>A0A0R1SCS9</accession>
<dbReference type="PANTHER" id="PTHR30204">
    <property type="entry name" value="REDOX-CYCLING DRUG-SENSING TRANSCRIPTIONAL ACTIVATOR SOXR"/>
    <property type="match status" value="1"/>
</dbReference>
<keyword evidence="9" id="KW-1185">Reference proteome</keyword>
<dbReference type="EMBL" id="AZFA01000008">
    <property type="protein sequence ID" value="KRL67101.1"/>
    <property type="molecule type" value="Genomic_DNA"/>
</dbReference>
<dbReference type="Proteomes" id="UP000051647">
    <property type="component" value="Unassembled WGS sequence"/>
</dbReference>
<keyword evidence="3" id="KW-0238">DNA-binding</keyword>
<dbReference type="PROSITE" id="PS51500">
    <property type="entry name" value="SIN"/>
    <property type="match status" value="1"/>
</dbReference>
<dbReference type="RefSeq" id="WP_010625214.1">
    <property type="nucleotide sequence ID" value="NZ_AZFA01000008.1"/>
</dbReference>
<dbReference type="SMART" id="SM00422">
    <property type="entry name" value="HTH_MERR"/>
    <property type="match status" value="1"/>
</dbReference>
<dbReference type="GO" id="GO:0003700">
    <property type="term" value="F:DNA-binding transcription factor activity"/>
    <property type="evidence" value="ECO:0007669"/>
    <property type="project" value="InterPro"/>
</dbReference>
<evidence type="ECO:0000313" key="8">
    <source>
        <dbReference type="EMBL" id="KRL67101.1"/>
    </source>
</evidence>
<evidence type="ECO:0000256" key="5">
    <source>
        <dbReference type="SAM" id="MobiDB-lite"/>
    </source>
</evidence>
<evidence type="ECO:0000259" key="7">
    <source>
        <dbReference type="PROSITE" id="PS51500"/>
    </source>
</evidence>
<feature type="domain" description="Sin" evidence="7">
    <location>
        <begin position="36"/>
        <end position="74"/>
    </location>
</feature>
<keyword evidence="1" id="KW-0678">Repressor</keyword>
<dbReference type="CDD" id="cd01109">
    <property type="entry name" value="HTH_YyaN"/>
    <property type="match status" value="1"/>
</dbReference>
<evidence type="ECO:0000256" key="4">
    <source>
        <dbReference type="ARBA" id="ARBA00023163"/>
    </source>
</evidence>
<dbReference type="AlphaFoldDB" id="A0A0R1SCS9"/>
<sequence>MAKYSVQQVAKKMGMTSYTVRYYHDHGLLPYVKRDKNNNRVFDDVDIEWLELILCLRGTGMSLDEIKHYFDLVRSGEQTIPERYQIMRQQQQKTIDEIAELKRHLSTITFKVNHYAEIVDNHEPDSFEPSNIREQELEESEKVDPAK</sequence>
<dbReference type="InterPro" id="IPR010981">
    <property type="entry name" value="SinR/SinI_dimer_dom"/>
</dbReference>
<dbReference type="OrthoDB" id="9811174at2"/>
<dbReference type="Gene3D" id="1.10.1660.10">
    <property type="match status" value="1"/>
</dbReference>
<dbReference type="PROSITE" id="PS50937">
    <property type="entry name" value="HTH_MERR_2"/>
    <property type="match status" value="1"/>
</dbReference>
<evidence type="ECO:0000256" key="1">
    <source>
        <dbReference type="ARBA" id="ARBA00022491"/>
    </source>
</evidence>
<dbReference type="SUPFAM" id="SSF46955">
    <property type="entry name" value="Putative DNA-binding domain"/>
    <property type="match status" value="1"/>
</dbReference>
<dbReference type="GO" id="GO:0046983">
    <property type="term" value="F:protein dimerization activity"/>
    <property type="evidence" value="ECO:0007669"/>
    <property type="project" value="InterPro"/>
</dbReference>